<comment type="similarity">
    <text evidence="16">Belongs to the MurB family.</text>
</comment>
<evidence type="ECO:0000256" key="2">
    <source>
        <dbReference type="ARBA" id="ARBA00003921"/>
    </source>
</evidence>
<keyword evidence="14 16" id="KW-0961">Cell wall biogenesis/degradation</keyword>
<dbReference type="GO" id="GO:0008360">
    <property type="term" value="P:regulation of cell shape"/>
    <property type="evidence" value="ECO:0007669"/>
    <property type="project" value="UniProtKB-KW"/>
</dbReference>
<evidence type="ECO:0000256" key="3">
    <source>
        <dbReference type="ARBA" id="ARBA00004496"/>
    </source>
</evidence>
<dbReference type="PROSITE" id="PS51387">
    <property type="entry name" value="FAD_PCMH"/>
    <property type="match status" value="1"/>
</dbReference>
<comment type="catalytic activity">
    <reaction evidence="15 16">
        <text>UDP-N-acetyl-alpha-D-muramate + NADP(+) = UDP-N-acetyl-3-O-(1-carboxyvinyl)-alpha-D-glucosamine + NADPH + H(+)</text>
        <dbReference type="Rhea" id="RHEA:12248"/>
        <dbReference type="ChEBI" id="CHEBI:15378"/>
        <dbReference type="ChEBI" id="CHEBI:57783"/>
        <dbReference type="ChEBI" id="CHEBI:58349"/>
        <dbReference type="ChEBI" id="CHEBI:68483"/>
        <dbReference type="ChEBI" id="CHEBI:70757"/>
        <dbReference type="EC" id="1.3.1.98"/>
    </reaction>
</comment>
<dbReference type="Pfam" id="PF02873">
    <property type="entry name" value="MurB_C"/>
    <property type="match status" value="1"/>
</dbReference>
<dbReference type="GO" id="GO:0071949">
    <property type="term" value="F:FAD binding"/>
    <property type="evidence" value="ECO:0007669"/>
    <property type="project" value="InterPro"/>
</dbReference>
<name>A0A3D1JHR7_9CHLR</name>
<dbReference type="InterPro" id="IPR003170">
    <property type="entry name" value="MurB"/>
</dbReference>
<dbReference type="NCBIfam" id="TIGR00179">
    <property type="entry name" value="murB"/>
    <property type="match status" value="1"/>
</dbReference>
<evidence type="ECO:0000259" key="17">
    <source>
        <dbReference type="PROSITE" id="PS51387"/>
    </source>
</evidence>
<comment type="caution">
    <text evidence="18">The sequence shown here is derived from an EMBL/GenBank/DDBJ whole genome shotgun (WGS) entry which is preliminary data.</text>
</comment>
<dbReference type="Gene3D" id="3.90.78.10">
    <property type="entry name" value="UDP-N-acetylenolpyruvoylglucosamine reductase, C-terminal domain"/>
    <property type="match status" value="1"/>
</dbReference>
<dbReference type="UniPathway" id="UPA00219"/>
<evidence type="ECO:0000256" key="1">
    <source>
        <dbReference type="ARBA" id="ARBA00001974"/>
    </source>
</evidence>
<keyword evidence="5 16" id="KW-0963">Cytoplasm</keyword>
<evidence type="ECO:0000256" key="5">
    <source>
        <dbReference type="ARBA" id="ARBA00022490"/>
    </source>
</evidence>
<dbReference type="HAMAP" id="MF_00037">
    <property type="entry name" value="MurB"/>
    <property type="match status" value="1"/>
</dbReference>
<evidence type="ECO:0000256" key="10">
    <source>
        <dbReference type="ARBA" id="ARBA00022960"/>
    </source>
</evidence>
<dbReference type="AlphaFoldDB" id="A0A3D1JHR7"/>
<evidence type="ECO:0000256" key="15">
    <source>
        <dbReference type="ARBA" id="ARBA00048914"/>
    </source>
</evidence>
<dbReference type="InterPro" id="IPR036635">
    <property type="entry name" value="MurB_C_sf"/>
</dbReference>
<dbReference type="STRING" id="229919.GCA_001050195_01939"/>
<accession>A0A3D1JHR7</accession>
<dbReference type="PANTHER" id="PTHR21071">
    <property type="entry name" value="UDP-N-ACETYLENOLPYRUVOYLGLUCOSAMINE REDUCTASE"/>
    <property type="match status" value="1"/>
</dbReference>
<dbReference type="GO" id="GO:0008762">
    <property type="term" value="F:UDP-N-acetylmuramate dehydrogenase activity"/>
    <property type="evidence" value="ECO:0007669"/>
    <property type="project" value="UniProtKB-UniRule"/>
</dbReference>
<comment type="cofactor">
    <cofactor evidence="1 16">
        <name>FAD</name>
        <dbReference type="ChEBI" id="CHEBI:57692"/>
    </cofactor>
</comment>
<dbReference type="EC" id="1.3.1.98" evidence="16"/>
<feature type="active site" evidence="16">
    <location>
        <position position="180"/>
    </location>
</feature>
<dbReference type="InterPro" id="IPR016169">
    <property type="entry name" value="FAD-bd_PCMH_sub2"/>
</dbReference>
<dbReference type="OrthoDB" id="9804753at2"/>
<dbReference type="SUPFAM" id="SSF56176">
    <property type="entry name" value="FAD-binding/transporter-associated domain-like"/>
    <property type="match status" value="1"/>
</dbReference>
<reference evidence="18 19" key="1">
    <citation type="journal article" date="2018" name="Nat. Biotechnol.">
        <title>A standardized bacterial taxonomy based on genome phylogeny substantially revises the tree of life.</title>
        <authorList>
            <person name="Parks D.H."/>
            <person name="Chuvochina M."/>
            <person name="Waite D.W."/>
            <person name="Rinke C."/>
            <person name="Skarshewski A."/>
            <person name="Chaumeil P.A."/>
            <person name="Hugenholtz P."/>
        </authorList>
    </citation>
    <scope>NUCLEOTIDE SEQUENCE [LARGE SCALE GENOMIC DNA]</scope>
    <source>
        <strain evidence="18">UBA8781</strain>
    </source>
</reference>
<dbReference type="GO" id="GO:0071555">
    <property type="term" value="P:cell wall organization"/>
    <property type="evidence" value="ECO:0007669"/>
    <property type="project" value="UniProtKB-KW"/>
</dbReference>
<evidence type="ECO:0000256" key="12">
    <source>
        <dbReference type="ARBA" id="ARBA00023002"/>
    </source>
</evidence>
<dbReference type="NCBIfam" id="NF010480">
    <property type="entry name" value="PRK13905.1"/>
    <property type="match status" value="1"/>
</dbReference>
<evidence type="ECO:0000256" key="6">
    <source>
        <dbReference type="ARBA" id="ARBA00022618"/>
    </source>
</evidence>
<dbReference type="Pfam" id="PF01565">
    <property type="entry name" value="FAD_binding_4"/>
    <property type="match status" value="1"/>
</dbReference>
<dbReference type="InterPro" id="IPR036318">
    <property type="entry name" value="FAD-bd_PCMH-like_sf"/>
</dbReference>
<feature type="active site" evidence="16">
    <location>
        <position position="301"/>
    </location>
</feature>
<evidence type="ECO:0000256" key="7">
    <source>
        <dbReference type="ARBA" id="ARBA00022630"/>
    </source>
</evidence>
<evidence type="ECO:0000313" key="18">
    <source>
        <dbReference type="EMBL" id="HCE18052.1"/>
    </source>
</evidence>
<dbReference type="Gene3D" id="3.30.465.10">
    <property type="match status" value="1"/>
</dbReference>
<dbReference type="InterPro" id="IPR011601">
    <property type="entry name" value="MurB_C"/>
</dbReference>
<comment type="function">
    <text evidence="2 16">Cell wall formation.</text>
</comment>
<evidence type="ECO:0000256" key="4">
    <source>
        <dbReference type="ARBA" id="ARBA00004752"/>
    </source>
</evidence>
<keyword evidence="8 16" id="KW-0274">FAD</keyword>
<evidence type="ECO:0000256" key="11">
    <source>
        <dbReference type="ARBA" id="ARBA00022984"/>
    </source>
</evidence>
<comment type="subcellular location">
    <subcellularLocation>
        <location evidence="3 16">Cytoplasm</location>
    </subcellularLocation>
</comment>
<dbReference type="GO" id="GO:0009252">
    <property type="term" value="P:peptidoglycan biosynthetic process"/>
    <property type="evidence" value="ECO:0007669"/>
    <property type="project" value="UniProtKB-UniRule"/>
</dbReference>
<organism evidence="18 19">
    <name type="scientific">Anaerolinea thermolimosa</name>
    <dbReference type="NCBI Taxonomy" id="229919"/>
    <lineage>
        <taxon>Bacteria</taxon>
        <taxon>Bacillati</taxon>
        <taxon>Chloroflexota</taxon>
        <taxon>Anaerolineae</taxon>
        <taxon>Anaerolineales</taxon>
        <taxon>Anaerolineaceae</taxon>
        <taxon>Anaerolinea</taxon>
    </lineage>
</organism>
<keyword evidence="12 16" id="KW-0560">Oxidoreductase</keyword>
<dbReference type="Proteomes" id="UP000264141">
    <property type="component" value="Unassembled WGS sequence"/>
</dbReference>
<dbReference type="GO" id="GO:0051301">
    <property type="term" value="P:cell division"/>
    <property type="evidence" value="ECO:0007669"/>
    <property type="project" value="UniProtKB-KW"/>
</dbReference>
<keyword evidence="13 16" id="KW-0131">Cell cycle</keyword>
<evidence type="ECO:0000256" key="14">
    <source>
        <dbReference type="ARBA" id="ARBA00023316"/>
    </source>
</evidence>
<keyword evidence="6 16" id="KW-0132">Cell division</keyword>
<dbReference type="InterPro" id="IPR016167">
    <property type="entry name" value="FAD-bd_PCMH_sub1"/>
</dbReference>
<dbReference type="PANTHER" id="PTHR21071:SF4">
    <property type="entry name" value="UDP-N-ACETYLENOLPYRUVOYLGLUCOSAMINE REDUCTASE"/>
    <property type="match status" value="1"/>
</dbReference>
<feature type="domain" description="FAD-binding PCMH-type" evidence="17">
    <location>
        <begin position="35"/>
        <end position="203"/>
    </location>
</feature>
<keyword evidence="10 16" id="KW-0133">Cell shape</keyword>
<dbReference type="Gene3D" id="3.30.43.10">
    <property type="entry name" value="Uridine Diphospho-n-acetylenolpyruvylglucosamine Reductase, domain 2"/>
    <property type="match status" value="1"/>
</dbReference>
<evidence type="ECO:0000313" key="19">
    <source>
        <dbReference type="Proteomes" id="UP000264141"/>
    </source>
</evidence>
<keyword evidence="7 16" id="KW-0285">Flavoprotein</keyword>
<keyword evidence="9 16" id="KW-0521">NADP</keyword>
<keyword evidence="11 16" id="KW-0573">Peptidoglycan synthesis</keyword>
<dbReference type="SUPFAM" id="SSF56194">
    <property type="entry name" value="Uridine diphospho-N-Acetylenolpyruvylglucosamine reductase, MurB, C-terminal domain"/>
    <property type="match status" value="1"/>
</dbReference>
<dbReference type="InterPro" id="IPR016166">
    <property type="entry name" value="FAD-bd_PCMH"/>
</dbReference>
<dbReference type="GO" id="GO:0005829">
    <property type="term" value="C:cytosol"/>
    <property type="evidence" value="ECO:0007669"/>
    <property type="project" value="TreeGrafter"/>
</dbReference>
<evidence type="ECO:0000256" key="8">
    <source>
        <dbReference type="ARBA" id="ARBA00022827"/>
    </source>
</evidence>
<proteinExistence type="inferred from homology"/>
<evidence type="ECO:0000256" key="13">
    <source>
        <dbReference type="ARBA" id="ARBA00023306"/>
    </source>
</evidence>
<protein>
    <recommendedName>
        <fullName evidence="16">UDP-N-acetylenolpyruvoylglucosamine reductase</fullName>
        <ecNumber evidence="16">1.3.1.98</ecNumber>
    </recommendedName>
    <alternativeName>
        <fullName evidence="16">UDP-N-acetylmuramate dehydrogenase</fullName>
    </alternativeName>
</protein>
<evidence type="ECO:0000256" key="9">
    <source>
        <dbReference type="ARBA" id="ARBA00022857"/>
    </source>
</evidence>
<dbReference type="RefSeq" id="WP_084001332.1">
    <property type="nucleotide sequence ID" value="NZ_DF967965.1"/>
</dbReference>
<sequence length="317" mass="33989">MMNQVPPRYLSRLRDAFGEKLQENVVLANYTTARVGGPAAALLPVHTTAELELAVRMLWEMEIPFFILGSGSNVLVSDEGYPGVVVINRARNVKIDLHHEPPTLWAESGANLGAVARQAALRGLSGLEWASTIPGTVGGAVVGNAGAHGGDMAGNLLLAEILHPHGKEVWPVERMAYGYRSSALKSATGKAVILSATLKLSHGDPVEIQARMDEFSRRRRSTQPPGASMGSMFKNPPGDYAGRLIEAAGLKGYRSGDAEISPVHANFFINHGHATAAQIGELITTAYRKVKEQFGIALELEVILVGHWPALTGQEQH</sequence>
<gene>
    <name evidence="16" type="primary">murB</name>
    <name evidence="18" type="ORF">DEQ80_09350</name>
</gene>
<evidence type="ECO:0000256" key="16">
    <source>
        <dbReference type="HAMAP-Rule" id="MF_00037"/>
    </source>
</evidence>
<feature type="active site" description="Proton donor" evidence="16">
    <location>
        <position position="231"/>
    </location>
</feature>
<dbReference type="InterPro" id="IPR006094">
    <property type="entry name" value="Oxid_FAD_bind_N"/>
</dbReference>
<dbReference type="EMBL" id="DPBP01000037">
    <property type="protein sequence ID" value="HCE18052.1"/>
    <property type="molecule type" value="Genomic_DNA"/>
</dbReference>
<comment type="pathway">
    <text evidence="4 16">Cell wall biogenesis; peptidoglycan biosynthesis.</text>
</comment>